<sequence>MMKRKDRELVNRHKKRRCGGGCMDWLRESFVKQVSVEEEDIESQHSRELKEYLMSYRSMLDICKPEKVCEASVKPPQPLSNTMLTSTVLLLPHMNFRFIQQMPDLKFNFNYFVFKLPITG</sequence>
<keyword evidence="2" id="KW-1185">Reference proteome</keyword>
<dbReference type="AlphaFoldDB" id="A0AAV7IEK5"/>
<dbReference type="EMBL" id="JAHXZJ010001864">
    <property type="protein sequence ID" value="KAH0550184.1"/>
    <property type="molecule type" value="Genomic_DNA"/>
</dbReference>
<evidence type="ECO:0000313" key="2">
    <source>
        <dbReference type="Proteomes" id="UP000826195"/>
    </source>
</evidence>
<proteinExistence type="predicted"/>
<dbReference type="Proteomes" id="UP000826195">
    <property type="component" value="Unassembled WGS sequence"/>
</dbReference>
<name>A0AAV7IEK5_COTGL</name>
<gene>
    <name evidence="1" type="ORF">KQX54_017924</name>
</gene>
<organism evidence="1 2">
    <name type="scientific">Cotesia glomerata</name>
    <name type="common">Lepidopteran parasitic wasp</name>
    <name type="synonym">Apanteles glomeratus</name>
    <dbReference type="NCBI Taxonomy" id="32391"/>
    <lineage>
        <taxon>Eukaryota</taxon>
        <taxon>Metazoa</taxon>
        <taxon>Ecdysozoa</taxon>
        <taxon>Arthropoda</taxon>
        <taxon>Hexapoda</taxon>
        <taxon>Insecta</taxon>
        <taxon>Pterygota</taxon>
        <taxon>Neoptera</taxon>
        <taxon>Endopterygota</taxon>
        <taxon>Hymenoptera</taxon>
        <taxon>Apocrita</taxon>
        <taxon>Ichneumonoidea</taxon>
        <taxon>Braconidae</taxon>
        <taxon>Microgastrinae</taxon>
        <taxon>Cotesia</taxon>
    </lineage>
</organism>
<accession>A0AAV7IEK5</accession>
<evidence type="ECO:0000313" key="1">
    <source>
        <dbReference type="EMBL" id="KAH0550184.1"/>
    </source>
</evidence>
<protein>
    <submittedName>
        <fullName evidence="1">Uncharacterized protein</fullName>
    </submittedName>
</protein>
<reference evidence="1 2" key="1">
    <citation type="journal article" date="2021" name="J. Hered.">
        <title>A chromosome-level genome assembly of the parasitoid wasp, Cotesia glomerata (Hymenoptera: Braconidae).</title>
        <authorList>
            <person name="Pinto B.J."/>
            <person name="Weis J.J."/>
            <person name="Gamble T."/>
            <person name="Ode P.J."/>
            <person name="Paul R."/>
            <person name="Zaspel J.M."/>
        </authorList>
    </citation>
    <scope>NUCLEOTIDE SEQUENCE [LARGE SCALE GENOMIC DNA]</scope>
    <source>
        <strain evidence="1">CgM1</strain>
    </source>
</reference>
<comment type="caution">
    <text evidence="1">The sequence shown here is derived from an EMBL/GenBank/DDBJ whole genome shotgun (WGS) entry which is preliminary data.</text>
</comment>